<accession>A0A2G5VC12</accession>
<gene>
    <name evidence="2" type="primary">Cnig_chr_II.g7938</name>
    <name evidence="2" type="ORF">B9Z55_007938</name>
</gene>
<dbReference type="Proteomes" id="UP000230233">
    <property type="component" value="Chromosome II"/>
</dbReference>
<dbReference type="GO" id="GO:0042048">
    <property type="term" value="P:olfactory behavior"/>
    <property type="evidence" value="ECO:0007669"/>
    <property type="project" value="TreeGrafter"/>
</dbReference>
<keyword evidence="1" id="KW-0812">Transmembrane</keyword>
<comment type="caution">
    <text evidence="2">The sequence shown here is derived from an EMBL/GenBank/DDBJ whole genome shotgun (WGS) entry which is preliminary data.</text>
</comment>
<dbReference type="PANTHER" id="PTHR22943">
    <property type="entry name" value="7-TRANSMEMBRANE DOMAIN RECEPTOR C.ELEGANS"/>
    <property type="match status" value="1"/>
</dbReference>
<keyword evidence="1" id="KW-0472">Membrane</keyword>
<dbReference type="OrthoDB" id="5819686at2759"/>
<dbReference type="PANTHER" id="PTHR22943:SF81">
    <property type="entry name" value="SEVEN TM RECEPTOR"/>
    <property type="match status" value="1"/>
</dbReference>
<dbReference type="GO" id="GO:0038022">
    <property type="term" value="F:G protein-coupled olfactory receptor activity"/>
    <property type="evidence" value="ECO:0007669"/>
    <property type="project" value="TreeGrafter"/>
</dbReference>
<dbReference type="Pfam" id="PF10326">
    <property type="entry name" value="7TM_GPCR_Str"/>
    <property type="match status" value="1"/>
</dbReference>
<sequence>MANTVEKQEYMREELKFYYDEDSSNIPFIAPMYWSIGQNGEKIWKFWECMSSVGCVVIITVLPFIMMYSPVGLIITLPLFEVYAGKLANFVAASVAVYPSLEPLIAIFCIKEFRKTVFCRRKRKITSCTTITQSTAVSSMAPTHHLQF</sequence>
<evidence type="ECO:0000313" key="2">
    <source>
        <dbReference type="EMBL" id="PIC49282.1"/>
    </source>
</evidence>
<dbReference type="GO" id="GO:0005886">
    <property type="term" value="C:plasma membrane"/>
    <property type="evidence" value="ECO:0007669"/>
    <property type="project" value="TreeGrafter"/>
</dbReference>
<keyword evidence="3" id="KW-1185">Reference proteome</keyword>
<evidence type="ECO:0000313" key="3">
    <source>
        <dbReference type="Proteomes" id="UP000230233"/>
    </source>
</evidence>
<dbReference type="InterPro" id="IPR019428">
    <property type="entry name" value="7TM_GPCR_serpentine_rcpt_Str"/>
</dbReference>
<protein>
    <submittedName>
        <fullName evidence="2">Uncharacterized protein</fullName>
    </submittedName>
</protein>
<reference evidence="3" key="1">
    <citation type="submission" date="2017-10" db="EMBL/GenBank/DDBJ databases">
        <title>Rapid genome shrinkage in a self-fertile nematode reveals novel sperm competition proteins.</title>
        <authorList>
            <person name="Yin D."/>
            <person name="Schwarz E.M."/>
            <person name="Thomas C.G."/>
            <person name="Felde R.L."/>
            <person name="Korf I.F."/>
            <person name="Cutter A.D."/>
            <person name="Schartner C.M."/>
            <person name="Ralston E.J."/>
            <person name="Meyer B.J."/>
            <person name="Haag E.S."/>
        </authorList>
    </citation>
    <scope>NUCLEOTIDE SEQUENCE [LARGE SCALE GENOMIC DNA]</scope>
    <source>
        <strain evidence="3">JU1422</strain>
    </source>
</reference>
<dbReference type="AlphaFoldDB" id="A0A2G5VC12"/>
<feature type="transmembrane region" description="Helical" evidence="1">
    <location>
        <begin position="52"/>
        <end position="75"/>
    </location>
</feature>
<proteinExistence type="predicted"/>
<dbReference type="EMBL" id="PDUG01000002">
    <property type="protein sequence ID" value="PIC49282.1"/>
    <property type="molecule type" value="Genomic_DNA"/>
</dbReference>
<feature type="transmembrane region" description="Helical" evidence="1">
    <location>
        <begin position="87"/>
        <end position="110"/>
    </location>
</feature>
<keyword evidence="1" id="KW-1133">Transmembrane helix</keyword>
<name>A0A2G5VC12_9PELO</name>
<evidence type="ECO:0000256" key="1">
    <source>
        <dbReference type="SAM" id="Phobius"/>
    </source>
</evidence>
<organism evidence="2 3">
    <name type="scientific">Caenorhabditis nigoni</name>
    <dbReference type="NCBI Taxonomy" id="1611254"/>
    <lineage>
        <taxon>Eukaryota</taxon>
        <taxon>Metazoa</taxon>
        <taxon>Ecdysozoa</taxon>
        <taxon>Nematoda</taxon>
        <taxon>Chromadorea</taxon>
        <taxon>Rhabditida</taxon>
        <taxon>Rhabditina</taxon>
        <taxon>Rhabditomorpha</taxon>
        <taxon>Rhabditoidea</taxon>
        <taxon>Rhabditidae</taxon>
        <taxon>Peloderinae</taxon>
        <taxon>Caenorhabditis</taxon>
    </lineage>
</organism>